<dbReference type="RefSeq" id="WP_390194693.1">
    <property type="nucleotide sequence ID" value="NZ_JBHSDV010000001.1"/>
</dbReference>
<gene>
    <name evidence="7" type="primary">nagA</name>
    <name evidence="7" type="ORF">ACFOZ1_00345</name>
</gene>
<evidence type="ECO:0000256" key="2">
    <source>
        <dbReference type="ARBA" id="ARBA00022723"/>
    </source>
</evidence>
<name>A0ABV8VPY2_9BACI</name>
<dbReference type="InterPro" id="IPR006680">
    <property type="entry name" value="Amidohydro-rel"/>
</dbReference>
<evidence type="ECO:0000256" key="1">
    <source>
        <dbReference type="ARBA" id="ARBA00010716"/>
    </source>
</evidence>
<dbReference type="EC" id="3.5.1.25" evidence="7"/>
<dbReference type="PANTHER" id="PTHR11113:SF14">
    <property type="entry name" value="N-ACETYLGLUCOSAMINE-6-PHOSPHATE DEACETYLASE"/>
    <property type="match status" value="1"/>
</dbReference>
<dbReference type="InterPro" id="IPR011059">
    <property type="entry name" value="Metal-dep_hydrolase_composite"/>
</dbReference>
<keyword evidence="3 5" id="KW-0378">Hydrolase</keyword>
<dbReference type="PANTHER" id="PTHR11113">
    <property type="entry name" value="N-ACETYLGLUCOSAMINE-6-PHOSPHATE DEACETYLASE"/>
    <property type="match status" value="1"/>
</dbReference>
<keyword evidence="2" id="KW-0479">Metal-binding</keyword>
<dbReference type="InterPro" id="IPR032466">
    <property type="entry name" value="Metal_Hydrolase"/>
</dbReference>
<keyword evidence="4 5" id="KW-0119">Carbohydrate metabolism</keyword>
<evidence type="ECO:0000313" key="7">
    <source>
        <dbReference type="EMBL" id="MFC4386244.1"/>
    </source>
</evidence>
<dbReference type="Pfam" id="PF01979">
    <property type="entry name" value="Amidohydro_1"/>
    <property type="match status" value="1"/>
</dbReference>
<reference evidence="8" key="1">
    <citation type="journal article" date="2019" name="Int. J. Syst. Evol. Microbiol.">
        <title>The Global Catalogue of Microorganisms (GCM) 10K type strain sequencing project: providing services to taxonomists for standard genome sequencing and annotation.</title>
        <authorList>
            <consortium name="The Broad Institute Genomics Platform"/>
            <consortium name="The Broad Institute Genome Sequencing Center for Infectious Disease"/>
            <person name="Wu L."/>
            <person name="Ma J."/>
        </authorList>
    </citation>
    <scope>NUCLEOTIDE SEQUENCE [LARGE SCALE GENOMIC DNA]</scope>
    <source>
        <strain evidence="8">KACC 14058</strain>
    </source>
</reference>
<evidence type="ECO:0000256" key="4">
    <source>
        <dbReference type="ARBA" id="ARBA00023277"/>
    </source>
</evidence>
<protein>
    <submittedName>
        <fullName evidence="7">N-acetylglucosamine-6-phosphate deacetylase</fullName>
        <ecNumber evidence="7">3.5.1.25</ecNumber>
    </submittedName>
</protein>
<dbReference type="CDD" id="cd00854">
    <property type="entry name" value="NagA"/>
    <property type="match status" value="1"/>
</dbReference>
<accession>A0ABV8VPY2</accession>
<evidence type="ECO:0000256" key="3">
    <source>
        <dbReference type="ARBA" id="ARBA00022801"/>
    </source>
</evidence>
<dbReference type="PIRSF" id="PIRSF038994">
    <property type="entry name" value="NagA"/>
    <property type="match status" value="1"/>
</dbReference>
<comment type="similarity">
    <text evidence="1 5">Belongs to the metallo-dependent hydrolases superfamily. NagA family.</text>
</comment>
<feature type="domain" description="Amidohydrolase-related" evidence="6">
    <location>
        <begin position="53"/>
        <end position="381"/>
    </location>
</feature>
<dbReference type="InterPro" id="IPR003764">
    <property type="entry name" value="GlcNAc_6-P_deAcase"/>
</dbReference>
<dbReference type="Proteomes" id="UP001595880">
    <property type="component" value="Unassembled WGS sequence"/>
</dbReference>
<evidence type="ECO:0000259" key="6">
    <source>
        <dbReference type="Pfam" id="PF01979"/>
    </source>
</evidence>
<keyword evidence="8" id="KW-1185">Reference proteome</keyword>
<dbReference type="EMBL" id="JBHSDV010000001">
    <property type="protein sequence ID" value="MFC4386244.1"/>
    <property type="molecule type" value="Genomic_DNA"/>
</dbReference>
<dbReference type="NCBIfam" id="TIGR00221">
    <property type="entry name" value="nagA"/>
    <property type="match status" value="1"/>
</dbReference>
<dbReference type="SUPFAM" id="SSF51338">
    <property type="entry name" value="Composite domain of metallo-dependent hydrolases"/>
    <property type="match status" value="1"/>
</dbReference>
<evidence type="ECO:0000256" key="5">
    <source>
        <dbReference type="PIRNR" id="PIRNR038994"/>
    </source>
</evidence>
<dbReference type="GO" id="GO:0008448">
    <property type="term" value="F:N-acetylglucosamine-6-phosphate deacetylase activity"/>
    <property type="evidence" value="ECO:0007669"/>
    <property type="project" value="UniProtKB-EC"/>
</dbReference>
<sequence length="385" mass="41724">MSKTLIHNATIYTEQQIIENGSLVIDNEKIATITNQTISSEAVDTIIDANGLTLIPGFIDSHIHGGYGVDVMDATKEALETIAVHLPQEGTTSFLATTITQSIDNITDALKNVAMFPNQAGQAEIIGVHLEGPFIEAKKAGAQPLQHILAPSIQQFTEWQEQANGLIKTITLAPELEGMKQFIQFLSNQGITISAGHTDATFKDMQLAVEQGVTQLTHLCNAMNGMHHRDVGAVGAALLLDNLVAEIIADKIHVSSAMLHILYQQITKNRLILITDAMRAKGLPDGDYELGGQAVNVTNQVATLENGTLAGSTLKMNKAVKNMIEVTGADIRDIMQMASINPAIQAKVIDRKGTIKEGKDADILLIDKEWNIHFTFCNGKLAYKR</sequence>
<dbReference type="SUPFAM" id="SSF51556">
    <property type="entry name" value="Metallo-dependent hydrolases"/>
    <property type="match status" value="1"/>
</dbReference>
<organism evidence="7 8">
    <name type="scientific">Gracilibacillus marinus</name>
    <dbReference type="NCBI Taxonomy" id="630535"/>
    <lineage>
        <taxon>Bacteria</taxon>
        <taxon>Bacillati</taxon>
        <taxon>Bacillota</taxon>
        <taxon>Bacilli</taxon>
        <taxon>Bacillales</taxon>
        <taxon>Bacillaceae</taxon>
        <taxon>Gracilibacillus</taxon>
    </lineage>
</organism>
<comment type="caution">
    <text evidence="7">The sequence shown here is derived from an EMBL/GenBank/DDBJ whole genome shotgun (WGS) entry which is preliminary data.</text>
</comment>
<proteinExistence type="inferred from homology"/>
<dbReference type="Gene3D" id="3.20.20.140">
    <property type="entry name" value="Metal-dependent hydrolases"/>
    <property type="match status" value="1"/>
</dbReference>
<dbReference type="Gene3D" id="2.30.40.10">
    <property type="entry name" value="Urease, subunit C, domain 1"/>
    <property type="match status" value="1"/>
</dbReference>
<evidence type="ECO:0000313" key="8">
    <source>
        <dbReference type="Proteomes" id="UP001595880"/>
    </source>
</evidence>